<evidence type="ECO:0000256" key="1">
    <source>
        <dbReference type="ARBA" id="ARBA00010617"/>
    </source>
</evidence>
<dbReference type="EMBL" id="CP078145">
    <property type="protein sequence ID" value="QXN94823.1"/>
    <property type="molecule type" value="Genomic_DNA"/>
</dbReference>
<dbReference type="Proteomes" id="UP000694257">
    <property type="component" value="Chromosome"/>
</dbReference>
<keyword evidence="2" id="KW-0479">Metal-binding</keyword>
<comment type="similarity">
    <text evidence="1 2">Belongs to the cytochrome P450 family.</text>
</comment>
<keyword evidence="2" id="KW-0503">Monooxygenase</keyword>
<reference evidence="3 4" key="1">
    <citation type="submission" date="2021-07" db="EMBL/GenBank/DDBJ databases">
        <title>Whole Genome Sequence of Nocardia Iowensis.</title>
        <authorList>
            <person name="Lamm A."/>
            <person name="Collins-Fairclough A.M."/>
            <person name="Bunk B."/>
            <person name="Sproer C."/>
        </authorList>
    </citation>
    <scope>NUCLEOTIDE SEQUENCE [LARGE SCALE GENOMIC DNA]</scope>
    <source>
        <strain evidence="3 4">NRRL 5646</strain>
    </source>
</reference>
<protein>
    <submittedName>
        <fullName evidence="3">Cytochrome P450</fullName>
    </submittedName>
</protein>
<keyword evidence="2" id="KW-0408">Iron</keyword>
<accession>A0ABX8RYW1</accession>
<dbReference type="Pfam" id="PF00067">
    <property type="entry name" value="p450"/>
    <property type="match status" value="2"/>
</dbReference>
<keyword evidence="2" id="KW-0560">Oxidoreductase</keyword>
<evidence type="ECO:0000313" key="4">
    <source>
        <dbReference type="Proteomes" id="UP000694257"/>
    </source>
</evidence>
<dbReference type="RefSeq" id="WP_218477510.1">
    <property type="nucleotide sequence ID" value="NZ_BAABJN010000007.1"/>
</dbReference>
<dbReference type="PROSITE" id="PS00086">
    <property type="entry name" value="CYTOCHROME_P450"/>
    <property type="match status" value="1"/>
</dbReference>
<dbReference type="PANTHER" id="PTHR46696">
    <property type="entry name" value="P450, PUTATIVE (EUROFUNG)-RELATED"/>
    <property type="match status" value="1"/>
</dbReference>
<gene>
    <name evidence="3" type="ORF">KV110_18315</name>
</gene>
<keyword evidence="4" id="KW-1185">Reference proteome</keyword>
<organism evidence="3 4">
    <name type="scientific">Nocardia iowensis</name>
    <dbReference type="NCBI Taxonomy" id="204891"/>
    <lineage>
        <taxon>Bacteria</taxon>
        <taxon>Bacillati</taxon>
        <taxon>Actinomycetota</taxon>
        <taxon>Actinomycetes</taxon>
        <taxon>Mycobacteriales</taxon>
        <taxon>Nocardiaceae</taxon>
        <taxon>Nocardia</taxon>
    </lineage>
</organism>
<evidence type="ECO:0000256" key="2">
    <source>
        <dbReference type="RuleBase" id="RU000461"/>
    </source>
</evidence>
<keyword evidence="2" id="KW-0349">Heme</keyword>
<dbReference type="PANTHER" id="PTHR46696:SF1">
    <property type="entry name" value="CYTOCHROME P450 YJIB-RELATED"/>
    <property type="match status" value="1"/>
</dbReference>
<sequence>MDTEPLVLDPTGTDIQGESARLRERGPATLVELPGGVRAWSITDADLLKRLLIDPKVSKDARQHWPAFANGEVPQDWPLFLWVAVNNMFTAYGADHRRLRKLVAPAFTHRRTEAMRPRVEAITERLIAELAATPAGEVVDLREGFAYPLPIQVISELMGVPESLNAGLRTCVDGIFDTSLSPEQSQANYMEMYRILGELVAYRREQPGDDMTSLLISHRDEDDGSQLTEQELIDTLLLVISAGHETTVNLLDQAIYALVTRPEQLAAVLEGKVGWADLIEEALRFEAPVAHLPLRFAVDDIDIEGVRIPKGDPILASYAAANRDPKVHGETADEFDVTRVTKDHLSFGHGVHHCLGAPLARLEAAIALPAIFARFPNMRLAADPAELGTVVSFISNGHGKLPMILEPTE</sequence>
<dbReference type="CDD" id="cd11029">
    <property type="entry name" value="CYP107-like"/>
    <property type="match status" value="1"/>
</dbReference>
<dbReference type="InterPro" id="IPR017972">
    <property type="entry name" value="Cyt_P450_CS"/>
</dbReference>
<proteinExistence type="inferred from homology"/>
<evidence type="ECO:0000313" key="3">
    <source>
        <dbReference type="EMBL" id="QXN94823.1"/>
    </source>
</evidence>
<dbReference type="InterPro" id="IPR001128">
    <property type="entry name" value="Cyt_P450"/>
</dbReference>
<name>A0ABX8RYW1_NOCIO</name>